<accession>A0A4S4NLH3</accession>
<keyword evidence="1" id="KW-1133">Transmembrane helix</keyword>
<keyword evidence="3" id="KW-1185">Reference proteome</keyword>
<name>A0A4S4NLH3_9BACT</name>
<dbReference type="OrthoDB" id="1444613at2"/>
<keyword evidence="1" id="KW-0472">Membrane</keyword>
<feature type="transmembrane region" description="Helical" evidence="1">
    <location>
        <begin position="6"/>
        <end position="27"/>
    </location>
</feature>
<proteinExistence type="predicted"/>
<evidence type="ECO:0000313" key="3">
    <source>
        <dbReference type="Proteomes" id="UP000308528"/>
    </source>
</evidence>
<evidence type="ECO:0000313" key="2">
    <source>
        <dbReference type="EMBL" id="THH39805.1"/>
    </source>
</evidence>
<sequence length="108" mass="12746">MKYLKARGWLNAFLALVIFVVATLFALQWRETSQMRSQGKVIVDLVERYRVEQNKLPQSLSDIDYQANMGNGPYYEVLDSADYRIYFTIGFDELYQYSSKNNQWKEVP</sequence>
<comment type="caution">
    <text evidence="2">The sequence shown here is derived from an EMBL/GenBank/DDBJ whole genome shotgun (WGS) entry which is preliminary data.</text>
</comment>
<dbReference type="AlphaFoldDB" id="A0A4S4NLH3"/>
<gene>
    <name evidence="2" type="ORF">E4021_09335</name>
</gene>
<reference evidence="2 3" key="1">
    <citation type="submission" date="2019-04" db="EMBL/GenBank/DDBJ databases">
        <title>Lewinella litorea sp. nov., isolated from a marine sand.</title>
        <authorList>
            <person name="Yoon J.-H."/>
        </authorList>
    </citation>
    <scope>NUCLEOTIDE SEQUENCE [LARGE SCALE GENOMIC DNA]</scope>
    <source>
        <strain evidence="2 3">HSMS-39</strain>
    </source>
</reference>
<dbReference type="EMBL" id="SRSF01000003">
    <property type="protein sequence ID" value="THH39805.1"/>
    <property type="molecule type" value="Genomic_DNA"/>
</dbReference>
<protein>
    <submittedName>
        <fullName evidence="2">Uncharacterized protein</fullName>
    </submittedName>
</protein>
<evidence type="ECO:0000256" key="1">
    <source>
        <dbReference type="SAM" id="Phobius"/>
    </source>
</evidence>
<dbReference type="RefSeq" id="WP_136458702.1">
    <property type="nucleotide sequence ID" value="NZ_SRSF01000003.1"/>
</dbReference>
<dbReference type="Proteomes" id="UP000308528">
    <property type="component" value="Unassembled WGS sequence"/>
</dbReference>
<keyword evidence="1" id="KW-0812">Transmembrane</keyword>
<organism evidence="2 3">
    <name type="scientific">Neolewinella litorea</name>
    <dbReference type="NCBI Taxonomy" id="2562452"/>
    <lineage>
        <taxon>Bacteria</taxon>
        <taxon>Pseudomonadati</taxon>
        <taxon>Bacteroidota</taxon>
        <taxon>Saprospiria</taxon>
        <taxon>Saprospirales</taxon>
        <taxon>Lewinellaceae</taxon>
        <taxon>Neolewinella</taxon>
    </lineage>
</organism>